<feature type="domain" description="LysM" evidence="9">
    <location>
        <begin position="290"/>
        <end position="334"/>
    </location>
</feature>
<dbReference type="SMART" id="SM00257">
    <property type="entry name" value="LysM"/>
    <property type="match status" value="6"/>
</dbReference>
<feature type="domain" description="LysM" evidence="9">
    <location>
        <begin position="493"/>
        <end position="536"/>
    </location>
</feature>
<gene>
    <name evidence="11" type="ORF">C3L50_01550</name>
</gene>
<sequence>MKYFSCLFLIVFFSSMSLFSQEKLRQHTVAKGETISEIAKKYQVEQSAIYELNPDAVNGIKLKSVLLIPTKAKKSNSISVRDSARDSSEKTHEVLPKETLYGITKQYKVSLEDLYKSNPNLEKEGLKTGQILKLPQTALVDFPENKIAEKTIEVPKTNLSQKKNLKEEPAVVEIKNNNKIELPTNTIQHEVLPKESLYSIAKLYKITLSDLQKANSELGGKSLKVGQKINVPGQAEADSNLVADKKELKAEKENLVSTPAVVEKKNQKMENAVPVVVPAKVETTNESQAVVHEVLPKESLYSIAKLYKITLSDLQKANPELAGKSLKVGQKISVPGQAEAESTLVADTKEVKENLVLTPAVVEKKNQKMENIVPVVVPAAVETTKESQGVVHEVLPKESLYSIAKLYKITLSDLQKANPDLGKKSLKVGQKISIPGDIKTNLIATSDTKEAKTQTESSVLTPAVVEKKGQDANPTNPAAIPSTVENLKEVVAYTHEVLPKETKYGIAKQYGLSVVELEKQNPAIAKNLLVGSKLKILSSKSIEKTASMQTAIAIETEYIKEKFETTNTNITHDEAFVDQLISRASENIGTRYRSGGTTKEGFDCSGLMCYTFSESDIKLPRSSIEMASYGSKIDTQDAQKGDLIFFKTSGRGRITHVGMVVEVLDGEIKFIHSSNHGGVIISSTKESYYERSLVQINRVL</sequence>
<dbReference type="Pfam" id="PF01476">
    <property type="entry name" value="LysM"/>
    <property type="match status" value="6"/>
</dbReference>
<dbReference type="GO" id="GO:0008234">
    <property type="term" value="F:cysteine-type peptidase activity"/>
    <property type="evidence" value="ECO:0007669"/>
    <property type="project" value="UniProtKB-KW"/>
</dbReference>
<evidence type="ECO:0000259" key="9">
    <source>
        <dbReference type="PROSITE" id="PS51782"/>
    </source>
</evidence>
<protein>
    <recommendedName>
        <fullName evidence="13">Peptidoglycan endopeptidase</fullName>
    </recommendedName>
</protein>
<accession>A0A2S5AGI1</accession>
<comment type="caution">
    <text evidence="11">The sequence shown here is derived from an EMBL/GenBank/DDBJ whole genome shotgun (WGS) entry which is preliminary data.</text>
</comment>
<dbReference type="SUPFAM" id="SSF54001">
    <property type="entry name" value="Cysteine proteinases"/>
    <property type="match status" value="1"/>
</dbReference>
<dbReference type="Proteomes" id="UP000237310">
    <property type="component" value="Unassembled WGS sequence"/>
</dbReference>
<keyword evidence="12" id="KW-1185">Reference proteome</keyword>
<evidence type="ECO:0000313" key="11">
    <source>
        <dbReference type="EMBL" id="POY41233.1"/>
    </source>
</evidence>
<dbReference type="PANTHER" id="PTHR33734:SF22">
    <property type="entry name" value="MEMBRANE-BOUND LYTIC MUREIN TRANSGLYCOSYLASE D"/>
    <property type="match status" value="1"/>
</dbReference>
<dbReference type="Pfam" id="PF00877">
    <property type="entry name" value="NLPC_P60"/>
    <property type="match status" value="1"/>
</dbReference>
<evidence type="ECO:0000256" key="7">
    <source>
        <dbReference type="ARBA" id="ARBA00023316"/>
    </source>
</evidence>
<dbReference type="GO" id="GO:0006508">
    <property type="term" value="P:proteolysis"/>
    <property type="evidence" value="ECO:0007669"/>
    <property type="project" value="UniProtKB-KW"/>
</dbReference>
<keyword evidence="3 8" id="KW-0732">Signal</keyword>
<evidence type="ECO:0000313" key="12">
    <source>
        <dbReference type="Proteomes" id="UP000237310"/>
    </source>
</evidence>
<evidence type="ECO:0000256" key="2">
    <source>
        <dbReference type="ARBA" id="ARBA00022670"/>
    </source>
</evidence>
<keyword evidence="5" id="KW-0378">Hydrolase</keyword>
<evidence type="ECO:0000256" key="4">
    <source>
        <dbReference type="ARBA" id="ARBA00022737"/>
    </source>
</evidence>
<evidence type="ECO:0000256" key="5">
    <source>
        <dbReference type="ARBA" id="ARBA00022801"/>
    </source>
</evidence>
<dbReference type="Gene3D" id="3.90.1720.10">
    <property type="entry name" value="endopeptidase domain like (from Nostoc punctiforme)"/>
    <property type="match status" value="1"/>
</dbReference>
<dbReference type="InterPro" id="IPR036779">
    <property type="entry name" value="LysM_dom_sf"/>
</dbReference>
<evidence type="ECO:0000259" key="10">
    <source>
        <dbReference type="PROSITE" id="PS51935"/>
    </source>
</evidence>
<dbReference type="GO" id="GO:0071555">
    <property type="term" value="P:cell wall organization"/>
    <property type="evidence" value="ECO:0007669"/>
    <property type="project" value="UniProtKB-KW"/>
</dbReference>
<feature type="domain" description="LysM" evidence="9">
    <location>
        <begin position="390"/>
        <end position="434"/>
    </location>
</feature>
<evidence type="ECO:0000256" key="1">
    <source>
        <dbReference type="ARBA" id="ARBA00007074"/>
    </source>
</evidence>
<dbReference type="PANTHER" id="PTHR33734">
    <property type="entry name" value="LYSM DOMAIN-CONTAINING GPI-ANCHORED PROTEIN 2"/>
    <property type="match status" value="1"/>
</dbReference>
<evidence type="ECO:0000256" key="6">
    <source>
        <dbReference type="ARBA" id="ARBA00022807"/>
    </source>
</evidence>
<feature type="chain" id="PRO_5015739823" description="Peptidoglycan endopeptidase" evidence="8">
    <location>
        <begin position="21"/>
        <end position="700"/>
    </location>
</feature>
<feature type="domain" description="LysM" evidence="9">
    <location>
        <begin position="25"/>
        <end position="68"/>
    </location>
</feature>
<evidence type="ECO:0000256" key="8">
    <source>
        <dbReference type="SAM" id="SignalP"/>
    </source>
</evidence>
<dbReference type="EMBL" id="PQVG01000001">
    <property type="protein sequence ID" value="POY41233.1"/>
    <property type="molecule type" value="Genomic_DNA"/>
</dbReference>
<dbReference type="RefSeq" id="WP_103804307.1">
    <property type="nucleotide sequence ID" value="NZ_PQVG01000001.1"/>
</dbReference>
<feature type="signal peptide" evidence="8">
    <location>
        <begin position="1"/>
        <end position="20"/>
    </location>
</feature>
<feature type="domain" description="LysM" evidence="9">
    <location>
        <begin position="90"/>
        <end position="134"/>
    </location>
</feature>
<proteinExistence type="inferred from homology"/>
<dbReference type="InterPro" id="IPR018392">
    <property type="entry name" value="LysM"/>
</dbReference>
<evidence type="ECO:0000256" key="3">
    <source>
        <dbReference type="ARBA" id="ARBA00022729"/>
    </source>
</evidence>
<keyword evidence="7" id="KW-0961">Cell wall biogenesis/degradation</keyword>
<dbReference type="CDD" id="cd00118">
    <property type="entry name" value="LysM"/>
    <property type="match status" value="5"/>
</dbReference>
<dbReference type="InterPro" id="IPR000064">
    <property type="entry name" value="NLP_P60_dom"/>
</dbReference>
<evidence type="ECO:0008006" key="13">
    <source>
        <dbReference type="Google" id="ProtNLM"/>
    </source>
</evidence>
<keyword evidence="2" id="KW-0645">Protease</keyword>
<dbReference type="Gene3D" id="3.10.350.10">
    <property type="entry name" value="LysM domain"/>
    <property type="match status" value="6"/>
</dbReference>
<dbReference type="AlphaFoldDB" id="A0A2S5AGI1"/>
<feature type="domain" description="NlpC/P60" evidence="10">
    <location>
        <begin position="574"/>
        <end position="700"/>
    </location>
</feature>
<keyword evidence="4" id="KW-0677">Repeat</keyword>
<dbReference type="InterPro" id="IPR038765">
    <property type="entry name" value="Papain-like_cys_pep_sf"/>
</dbReference>
<dbReference type="PROSITE" id="PS51935">
    <property type="entry name" value="NLPC_P60"/>
    <property type="match status" value="1"/>
</dbReference>
<name>A0A2S5AGI1_9FLAO</name>
<dbReference type="OrthoDB" id="9807055at2"/>
<dbReference type="PROSITE" id="PS51782">
    <property type="entry name" value="LYSM"/>
    <property type="match status" value="6"/>
</dbReference>
<dbReference type="SUPFAM" id="SSF54106">
    <property type="entry name" value="LysM domain"/>
    <property type="match status" value="6"/>
</dbReference>
<reference evidence="11 12" key="1">
    <citation type="submission" date="2018-01" db="EMBL/GenBank/DDBJ databases">
        <authorList>
            <person name="Gaut B.S."/>
            <person name="Morton B.R."/>
            <person name="Clegg M.T."/>
            <person name="Duvall M.R."/>
        </authorList>
    </citation>
    <scope>NUCLEOTIDE SEQUENCE [LARGE SCALE GENOMIC DNA]</scope>
    <source>
        <strain evidence="11 12">HR-AY</strain>
    </source>
</reference>
<dbReference type="GO" id="GO:0008932">
    <property type="term" value="F:lytic endotransglycosylase activity"/>
    <property type="evidence" value="ECO:0007669"/>
    <property type="project" value="TreeGrafter"/>
</dbReference>
<comment type="similarity">
    <text evidence="1">Belongs to the peptidase C40 family.</text>
</comment>
<organism evidence="11 12">
    <name type="scientific">Flavobacterium alvei</name>
    <dbReference type="NCBI Taxonomy" id="2080416"/>
    <lineage>
        <taxon>Bacteria</taxon>
        <taxon>Pseudomonadati</taxon>
        <taxon>Bacteroidota</taxon>
        <taxon>Flavobacteriia</taxon>
        <taxon>Flavobacteriales</taxon>
        <taxon>Flavobacteriaceae</taxon>
        <taxon>Flavobacterium</taxon>
    </lineage>
</organism>
<feature type="domain" description="LysM" evidence="9">
    <location>
        <begin position="187"/>
        <end position="231"/>
    </location>
</feature>
<keyword evidence="6" id="KW-0788">Thiol protease</keyword>